<dbReference type="AlphaFoldDB" id="A0AAD6B403"/>
<protein>
    <submittedName>
        <fullName evidence="1">Uncharacterized protein</fullName>
    </submittedName>
</protein>
<dbReference type="EMBL" id="JAPTMU010000009">
    <property type="protein sequence ID" value="KAJ4937566.1"/>
    <property type="molecule type" value="Genomic_DNA"/>
</dbReference>
<comment type="caution">
    <text evidence="1">The sequence shown here is derived from an EMBL/GenBank/DDBJ whole genome shotgun (WGS) entry which is preliminary data.</text>
</comment>
<feature type="non-terminal residue" evidence="1">
    <location>
        <position position="96"/>
    </location>
</feature>
<keyword evidence="2" id="KW-1185">Reference proteome</keyword>
<proteinExistence type="predicted"/>
<dbReference type="Proteomes" id="UP001219934">
    <property type="component" value="Unassembled WGS sequence"/>
</dbReference>
<evidence type="ECO:0000313" key="1">
    <source>
        <dbReference type="EMBL" id="KAJ4937566.1"/>
    </source>
</evidence>
<organism evidence="1 2">
    <name type="scientific">Pogonophryne albipinna</name>
    <dbReference type="NCBI Taxonomy" id="1090488"/>
    <lineage>
        <taxon>Eukaryota</taxon>
        <taxon>Metazoa</taxon>
        <taxon>Chordata</taxon>
        <taxon>Craniata</taxon>
        <taxon>Vertebrata</taxon>
        <taxon>Euteleostomi</taxon>
        <taxon>Actinopterygii</taxon>
        <taxon>Neopterygii</taxon>
        <taxon>Teleostei</taxon>
        <taxon>Neoteleostei</taxon>
        <taxon>Acanthomorphata</taxon>
        <taxon>Eupercaria</taxon>
        <taxon>Perciformes</taxon>
        <taxon>Notothenioidei</taxon>
        <taxon>Pogonophryne</taxon>
    </lineage>
</organism>
<sequence length="96" mass="10655">MRERGRGGSTSCPAYCKRSTFPGLVKPGLGEMDGIFRSRGDFPQEGDASPSHPAPFNSVHCVHFIPAPIPRIFRILGETLRILRTQRVRLSIKPKP</sequence>
<reference evidence="1" key="1">
    <citation type="submission" date="2022-11" db="EMBL/GenBank/DDBJ databases">
        <title>Chromosome-level genome of Pogonophryne albipinna.</title>
        <authorList>
            <person name="Jo E."/>
        </authorList>
    </citation>
    <scope>NUCLEOTIDE SEQUENCE</scope>
    <source>
        <strain evidence="1">SGF0006</strain>
        <tissue evidence="1">Muscle</tissue>
    </source>
</reference>
<evidence type="ECO:0000313" key="2">
    <source>
        <dbReference type="Proteomes" id="UP001219934"/>
    </source>
</evidence>
<name>A0AAD6B403_9TELE</name>
<accession>A0AAD6B403</accession>
<gene>
    <name evidence="1" type="ORF">JOQ06_002201</name>
</gene>